<accession>A0A0K8W636</accession>
<keyword evidence="1" id="KW-0732">Signal</keyword>
<protein>
    <submittedName>
        <fullName evidence="2">Uncharacterized protein</fullName>
    </submittedName>
</protein>
<organism evidence="2">
    <name type="scientific">Bactrocera latifrons</name>
    <name type="common">Malaysian fruit fly</name>
    <name type="synonym">Chaetodacus latifrons</name>
    <dbReference type="NCBI Taxonomy" id="174628"/>
    <lineage>
        <taxon>Eukaryota</taxon>
        <taxon>Metazoa</taxon>
        <taxon>Ecdysozoa</taxon>
        <taxon>Arthropoda</taxon>
        <taxon>Hexapoda</taxon>
        <taxon>Insecta</taxon>
        <taxon>Pterygota</taxon>
        <taxon>Neoptera</taxon>
        <taxon>Endopterygota</taxon>
        <taxon>Diptera</taxon>
        <taxon>Brachycera</taxon>
        <taxon>Muscomorpha</taxon>
        <taxon>Tephritoidea</taxon>
        <taxon>Tephritidae</taxon>
        <taxon>Bactrocera</taxon>
        <taxon>Bactrocera</taxon>
    </lineage>
</organism>
<feature type="signal peptide" evidence="1">
    <location>
        <begin position="1"/>
        <end position="20"/>
    </location>
</feature>
<dbReference type="OrthoDB" id="65740at2759"/>
<evidence type="ECO:0000256" key="1">
    <source>
        <dbReference type="SAM" id="SignalP"/>
    </source>
</evidence>
<reference evidence="2" key="1">
    <citation type="submission" date="2015-06" db="EMBL/GenBank/DDBJ databases">
        <authorList>
            <person name="Hoefler B.C."/>
            <person name="Straight P.D."/>
        </authorList>
    </citation>
    <scope>NUCLEOTIDE SEQUENCE</scope>
</reference>
<evidence type="ECO:0000313" key="2">
    <source>
        <dbReference type="EMBL" id="JAI46514.1"/>
    </source>
</evidence>
<gene>
    <name evidence="2" type="ORF">c2_g6_i4</name>
</gene>
<dbReference type="AlphaFoldDB" id="A0A0K8W636"/>
<dbReference type="EMBL" id="GDHF01005800">
    <property type="protein sequence ID" value="JAI46514.1"/>
    <property type="molecule type" value="Transcribed_RNA"/>
</dbReference>
<feature type="chain" id="PRO_5005522850" evidence="1">
    <location>
        <begin position="21"/>
        <end position="231"/>
    </location>
</feature>
<sequence length="231" mass="26778">MHFAVFLLLALCGYSAEVLATKPPKWDETYITKGTLYIPYAEIAEPFYAWYDKTTKRSRIDYYGGMVKTYQLASVMPYGTSLKLAPITTDEELNKVTCLQLNGTAENRVQIQTILPDARNFTLLGTESFLGFTCDKFRLEEVIGEKRNVYTLWVRYKKSPHYPAARQPIPVRYEMRGYNTLLGSHFDHYFLDYDSYEHDDIPNEVFELDDSELCIAFLSKSCVYLNLIENL</sequence>
<proteinExistence type="predicted"/>
<name>A0A0K8W636_BACLA</name>